<evidence type="ECO:0000256" key="3">
    <source>
        <dbReference type="ARBA" id="ARBA00022989"/>
    </source>
</evidence>
<feature type="transmembrane region" description="Helical" evidence="6">
    <location>
        <begin position="364"/>
        <end position="382"/>
    </location>
</feature>
<evidence type="ECO:0000256" key="4">
    <source>
        <dbReference type="ARBA" id="ARBA00023136"/>
    </source>
</evidence>
<feature type="transmembrane region" description="Helical" evidence="6">
    <location>
        <begin position="276"/>
        <end position="292"/>
    </location>
</feature>
<organism evidence="8 9">
    <name type="scientific">Streptomyces evansiae</name>
    <dbReference type="NCBI Taxonomy" id="3075535"/>
    <lineage>
        <taxon>Bacteria</taxon>
        <taxon>Bacillati</taxon>
        <taxon>Actinomycetota</taxon>
        <taxon>Actinomycetes</taxon>
        <taxon>Kitasatosporales</taxon>
        <taxon>Streptomycetaceae</taxon>
        <taxon>Streptomyces</taxon>
    </lineage>
</organism>
<feature type="region of interest" description="Disordered" evidence="5">
    <location>
        <begin position="202"/>
        <end position="232"/>
    </location>
</feature>
<evidence type="ECO:0000313" key="8">
    <source>
        <dbReference type="EMBL" id="MDT0415175.1"/>
    </source>
</evidence>
<feature type="transmembrane region" description="Helical" evidence="6">
    <location>
        <begin position="330"/>
        <end position="352"/>
    </location>
</feature>
<evidence type="ECO:0000259" key="7">
    <source>
        <dbReference type="PROSITE" id="PS50850"/>
    </source>
</evidence>
<dbReference type="PANTHER" id="PTHR23514">
    <property type="entry name" value="BYPASS OF STOP CODON PROTEIN 6"/>
    <property type="match status" value="1"/>
</dbReference>
<comment type="subcellular location">
    <subcellularLocation>
        <location evidence="1">Cell membrane</location>
        <topology evidence="1">Multi-pass membrane protein</topology>
    </subcellularLocation>
</comment>
<dbReference type="InterPro" id="IPR011701">
    <property type="entry name" value="MFS"/>
</dbReference>
<dbReference type="CDD" id="cd17393">
    <property type="entry name" value="MFS_MosC_like"/>
    <property type="match status" value="1"/>
</dbReference>
<evidence type="ECO:0000256" key="6">
    <source>
        <dbReference type="SAM" id="Phobius"/>
    </source>
</evidence>
<evidence type="ECO:0000256" key="2">
    <source>
        <dbReference type="ARBA" id="ARBA00022692"/>
    </source>
</evidence>
<reference evidence="9" key="1">
    <citation type="submission" date="2023-07" db="EMBL/GenBank/DDBJ databases">
        <title>30 novel species of actinomycetes from the DSMZ collection.</title>
        <authorList>
            <person name="Nouioui I."/>
        </authorList>
    </citation>
    <scope>NUCLEOTIDE SEQUENCE [LARGE SCALE GENOMIC DNA]</scope>
    <source>
        <strain evidence="9">DSM 41982</strain>
    </source>
</reference>
<feature type="domain" description="Major facilitator superfamily (MFS) profile" evidence="7">
    <location>
        <begin position="23"/>
        <end position="417"/>
    </location>
</feature>
<evidence type="ECO:0000256" key="5">
    <source>
        <dbReference type="SAM" id="MobiDB-lite"/>
    </source>
</evidence>
<sequence>MNKVGTRSGRARTVVADGSPGSLLRLRAAITVFFALDGFVFAGWVVRIPAIKEQTHASASALGLALLGVSAGAIVTMALVGRACRHFGNHPVTAVCAVLVSLAIALPPHMHTAWSLGAVLLVFGIGYGGINVAMNSAAVDLVNALGRPVMPSFHAAFSLGGMLGAGLGGLVASHLSPSWHLAMLAVIGLLVTAATTPTLLRHRAPGTPAPSRPAKLAPEAGLAEPSGGTAAKAPAHGKITGVVVILGVVALCSSYGEGAMADWGALHLDQDLDASAGTASAGYSLFALAMMIGRLSGTTLLERIGPTTTVVGGAFVSAAGMLIAALAPTLWLALVGFTVMGLGVANIFPATIGRAGTIAGPSGVATASTLGYGGLLLGPPVIGFMADWFSLPTALLSVSVLAALAGVVAWTTRRAGEAPAPQAAAETA</sequence>
<dbReference type="PANTHER" id="PTHR23514:SF13">
    <property type="entry name" value="INNER MEMBRANE PROTEIN YBJJ"/>
    <property type="match status" value="1"/>
</dbReference>
<feature type="transmembrane region" description="Helical" evidence="6">
    <location>
        <begin position="304"/>
        <end position="324"/>
    </location>
</feature>
<name>A0ABD5E1F7_9ACTN</name>
<dbReference type="Gene3D" id="1.20.1250.20">
    <property type="entry name" value="MFS general substrate transporter like domains"/>
    <property type="match status" value="2"/>
</dbReference>
<dbReference type="SUPFAM" id="SSF103473">
    <property type="entry name" value="MFS general substrate transporter"/>
    <property type="match status" value="1"/>
</dbReference>
<feature type="transmembrane region" description="Helical" evidence="6">
    <location>
        <begin position="155"/>
        <end position="175"/>
    </location>
</feature>
<comment type="caution">
    <text evidence="8">The sequence shown here is derived from an EMBL/GenBank/DDBJ whole genome shotgun (WGS) entry which is preliminary data.</text>
</comment>
<dbReference type="Proteomes" id="UP001183607">
    <property type="component" value="Unassembled WGS sequence"/>
</dbReference>
<dbReference type="AlphaFoldDB" id="A0ABD5E1F7"/>
<dbReference type="EMBL" id="JAVRER010000007">
    <property type="protein sequence ID" value="MDT0415175.1"/>
    <property type="molecule type" value="Genomic_DNA"/>
</dbReference>
<feature type="transmembrane region" description="Helical" evidence="6">
    <location>
        <begin position="239"/>
        <end position="256"/>
    </location>
</feature>
<accession>A0ABD5E1F7</accession>
<dbReference type="GO" id="GO:0005886">
    <property type="term" value="C:plasma membrane"/>
    <property type="evidence" value="ECO:0007669"/>
    <property type="project" value="UniProtKB-SubCell"/>
</dbReference>
<keyword evidence="2 6" id="KW-0812">Transmembrane</keyword>
<dbReference type="InterPro" id="IPR036259">
    <property type="entry name" value="MFS_trans_sf"/>
</dbReference>
<feature type="transmembrane region" description="Helical" evidence="6">
    <location>
        <begin position="87"/>
        <end position="106"/>
    </location>
</feature>
<feature type="transmembrane region" description="Helical" evidence="6">
    <location>
        <begin position="58"/>
        <end position="80"/>
    </location>
</feature>
<keyword evidence="4 6" id="KW-0472">Membrane</keyword>
<evidence type="ECO:0000256" key="1">
    <source>
        <dbReference type="ARBA" id="ARBA00004651"/>
    </source>
</evidence>
<protein>
    <submittedName>
        <fullName evidence="8">MFS transporter</fullName>
    </submittedName>
</protein>
<gene>
    <name evidence="8" type="ORF">RM574_06680</name>
</gene>
<feature type="transmembrane region" description="Helical" evidence="6">
    <location>
        <begin position="28"/>
        <end position="46"/>
    </location>
</feature>
<dbReference type="Pfam" id="PF07690">
    <property type="entry name" value="MFS_1"/>
    <property type="match status" value="2"/>
</dbReference>
<dbReference type="PROSITE" id="PS50850">
    <property type="entry name" value="MFS"/>
    <property type="match status" value="1"/>
</dbReference>
<proteinExistence type="predicted"/>
<feature type="transmembrane region" description="Helical" evidence="6">
    <location>
        <begin position="388"/>
        <end position="410"/>
    </location>
</feature>
<evidence type="ECO:0000313" key="9">
    <source>
        <dbReference type="Proteomes" id="UP001183607"/>
    </source>
</evidence>
<dbReference type="RefSeq" id="WP_007818744.1">
    <property type="nucleotide sequence ID" value="NZ_JAVRER010000007.1"/>
</dbReference>
<dbReference type="InterPro" id="IPR051788">
    <property type="entry name" value="MFS_Transporter"/>
</dbReference>
<feature type="transmembrane region" description="Helical" evidence="6">
    <location>
        <begin position="112"/>
        <end position="134"/>
    </location>
</feature>
<feature type="transmembrane region" description="Helical" evidence="6">
    <location>
        <begin position="181"/>
        <end position="200"/>
    </location>
</feature>
<dbReference type="InterPro" id="IPR020846">
    <property type="entry name" value="MFS_dom"/>
</dbReference>
<keyword evidence="3 6" id="KW-1133">Transmembrane helix</keyword>